<evidence type="ECO:0000256" key="1">
    <source>
        <dbReference type="SAM" id="SignalP"/>
    </source>
</evidence>
<feature type="signal peptide" evidence="1">
    <location>
        <begin position="1"/>
        <end position="28"/>
    </location>
</feature>
<reference evidence="2 3" key="1">
    <citation type="submission" date="2019-03" db="EMBL/GenBank/DDBJ databases">
        <title>Genomic Encyclopedia of Type Strains, Phase III (KMG-III): the genomes of soil and plant-associated and newly described type strains.</title>
        <authorList>
            <person name="Whitman W."/>
        </authorList>
    </citation>
    <scope>NUCLEOTIDE SEQUENCE [LARGE SCALE GENOMIC DNA]</scope>
    <source>
        <strain evidence="2 3">VKM Ac-2527</strain>
    </source>
</reference>
<protein>
    <recommendedName>
        <fullName evidence="4">LVIVD repeat-containing protein</fullName>
    </recommendedName>
</protein>
<proteinExistence type="predicted"/>
<dbReference type="Proteomes" id="UP000295388">
    <property type="component" value="Unassembled WGS sequence"/>
</dbReference>
<dbReference type="AlphaFoldDB" id="A0A4R6JHF7"/>
<keyword evidence="1" id="KW-0732">Signal</keyword>
<organism evidence="2 3">
    <name type="scientific">Kribbella caucasensis</name>
    <dbReference type="NCBI Taxonomy" id="2512215"/>
    <lineage>
        <taxon>Bacteria</taxon>
        <taxon>Bacillati</taxon>
        <taxon>Actinomycetota</taxon>
        <taxon>Actinomycetes</taxon>
        <taxon>Propionibacteriales</taxon>
        <taxon>Kribbellaceae</taxon>
        <taxon>Kribbella</taxon>
    </lineage>
</organism>
<feature type="chain" id="PRO_5020688428" description="LVIVD repeat-containing protein" evidence="1">
    <location>
        <begin position="29"/>
        <end position="499"/>
    </location>
</feature>
<name>A0A4R6JHF7_9ACTN</name>
<dbReference type="SUPFAM" id="SSF101908">
    <property type="entry name" value="Putative isomerase YbhE"/>
    <property type="match status" value="1"/>
</dbReference>
<evidence type="ECO:0000313" key="2">
    <source>
        <dbReference type="EMBL" id="TDO35142.1"/>
    </source>
</evidence>
<accession>A0A4R6JHF7</accession>
<dbReference type="EMBL" id="SNWQ01000024">
    <property type="protein sequence ID" value="TDO35142.1"/>
    <property type="molecule type" value="Genomic_DNA"/>
</dbReference>
<comment type="caution">
    <text evidence="2">The sequence shown here is derived from an EMBL/GenBank/DDBJ whole genome shotgun (WGS) entry which is preliminary data.</text>
</comment>
<keyword evidence="3" id="KW-1185">Reference proteome</keyword>
<evidence type="ECO:0008006" key="4">
    <source>
        <dbReference type="Google" id="ProtNLM"/>
    </source>
</evidence>
<evidence type="ECO:0000313" key="3">
    <source>
        <dbReference type="Proteomes" id="UP000295388"/>
    </source>
</evidence>
<sequence length="499" mass="53283">MHAWKGWYLAALVCGVVTALAIPLWAAAAPPDDTADRPHSQNMHLIGSSLRAGAVTGPPPVGPGDVPWDTRNTDLAFWGDTVIQGRYDGFRVIDARAPGNPVERAFFTCVSPQGDVGVYGNLVFRSVDSPQRTDQCTDVAQSGNPPDADCAPVAAPCTGFEGIQIFDISDLSNIELVASVPLDCGSHTHTVVPDSDRDRVLIYNSVSGAGLQVNPGKYGNRCPGLPFNREDIVEVPLSDPGSASVIGSFSLGQLPDGRVITTCHDLGVILGSVKRAACAGNPGVPVFDISDLENPVFLYATTAPTVTGFHSAAWSWDGSILVTGWEPGGGTLPRCQATGTPISPPTAGSSVQTDEMKTIFFHDGATGEVIGRHVLPRPQSQYENCTMHNYNVVAHPTRNLLVHGSYQSGTALVDFTDPANAYEVAWMDPDPLDPPSDTSPGGRINFRGGDWSSYWYNGRIYESDTRRGLYIWDVSAPEVRGPVVMLDHLNPQTNHVSIP</sequence>
<gene>
    <name evidence="2" type="ORF">EV643_12428</name>
</gene>